<keyword evidence="8" id="KW-1185">Reference proteome</keyword>
<protein>
    <submittedName>
        <fullName evidence="7">Caspase regulator</fullName>
    </submittedName>
</protein>
<feature type="region of interest" description="Disordered" evidence="5">
    <location>
        <begin position="163"/>
        <end position="276"/>
    </location>
</feature>
<dbReference type="InterPro" id="IPR017907">
    <property type="entry name" value="Znf_RING_CS"/>
</dbReference>
<dbReference type="SUPFAM" id="SSF57850">
    <property type="entry name" value="RING/U-box"/>
    <property type="match status" value="1"/>
</dbReference>
<evidence type="ECO:0000313" key="8">
    <source>
        <dbReference type="Proteomes" id="UP001150062"/>
    </source>
</evidence>
<dbReference type="PROSITE" id="PS00518">
    <property type="entry name" value="ZF_RING_1"/>
    <property type="match status" value="1"/>
</dbReference>
<evidence type="ECO:0000256" key="4">
    <source>
        <dbReference type="PROSITE-ProRule" id="PRU00175"/>
    </source>
</evidence>
<feature type="domain" description="RING-type" evidence="6">
    <location>
        <begin position="285"/>
        <end position="323"/>
    </location>
</feature>
<dbReference type="Gene3D" id="3.30.40.10">
    <property type="entry name" value="Zinc/RING finger domain, C3HC4 (zinc finger)"/>
    <property type="match status" value="1"/>
</dbReference>
<keyword evidence="1" id="KW-0479">Metal-binding</keyword>
<proteinExistence type="predicted"/>
<evidence type="ECO:0000256" key="3">
    <source>
        <dbReference type="ARBA" id="ARBA00022833"/>
    </source>
</evidence>
<reference evidence="7" key="1">
    <citation type="submission" date="2022-08" db="EMBL/GenBank/DDBJ databases">
        <title>Novel sulfate-reducing endosymbionts in the free-living metamonad Anaeramoeba.</title>
        <authorList>
            <person name="Jerlstrom-Hultqvist J."/>
            <person name="Cepicka I."/>
            <person name="Gallot-Lavallee L."/>
            <person name="Salas-Leiva D."/>
            <person name="Curtis B.A."/>
            <person name="Zahonova K."/>
            <person name="Pipaliya S."/>
            <person name="Dacks J."/>
            <person name="Roger A.J."/>
        </authorList>
    </citation>
    <scope>NUCLEOTIDE SEQUENCE</scope>
    <source>
        <strain evidence="7">Schooner1</strain>
    </source>
</reference>
<feature type="compositionally biased region" description="Polar residues" evidence="5">
    <location>
        <begin position="192"/>
        <end position="211"/>
    </location>
</feature>
<organism evidence="7 8">
    <name type="scientific">Anaeramoeba flamelloides</name>
    <dbReference type="NCBI Taxonomy" id="1746091"/>
    <lineage>
        <taxon>Eukaryota</taxon>
        <taxon>Metamonada</taxon>
        <taxon>Anaeramoebidae</taxon>
        <taxon>Anaeramoeba</taxon>
    </lineage>
</organism>
<dbReference type="InterPro" id="IPR001841">
    <property type="entry name" value="Znf_RING"/>
</dbReference>
<evidence type="ECO:0000313" key="7">
    <source>
        <dbReference type="EMBL" id="KAJ6251862.1"/>
    </source>
</evidence>
<dbReference type="Pfam" id="PF13920">
    <property type="entry name" value="zf-C3HC4_3"/>
    <property type="match status" value="1"/>
</dbReference>
<evidence type="ECO:0000256" key="2">
    <source>
        <dbReference type="ARBA" id="ARBA00022771"/>
    </source>
</evidence>
<name>A0ABQ8Z572_9EUKA</name>
<dbReference type="CDD" id="cd16449">
    <property type="entry name" value="RING-HC"/>
    <property type="match status" value="1"/>
</dbReference>
<dbReference type="InterPro" id="IPR013083">
    <property type="entry name" value="Znf_RING/FYVE/PHD"/>
</dbReference>
<comment type="caution">
    <text evidence="7">The sequence shown here is derived from an EMBL/GenBank/DDBJ whole genome shotgun (WGS) entry which is preliminary data.</text>
</comment>
<accession>A0ABQ8Z572</accession>
<keyword evidence="3" id="KW-0862">Zinc</keyword>
<sequence>MEDLKLIRNYRIYLDKIKVPESVTKYPCSLSVNSTLFGEGTYIPSYGSLLFFPTIHSKESEFNGSVLRFSWKSLSSLKKLGPFISAIVHKNFCLKLTFHPTKYDLVQIFELIEQRASHSRSLKPSNLENRLESSLSKDNNSKFDLEEYKDLVLNPNITGSLLNKIKKRKRKKLQSKENVLKNKKDQTKNQKVKNTSQDQTKSKLNQNNSTSKKTRIRIEKKESMKHQNHKDCDQDQKKQNHQGDDKENFKQDPKKENENENENKNKNKEETQNENSVSNDQNVLCSLCCESKCNVKLAECGHQLCNVCAERLLSFSNNCPWCTRKYTKIVNI</sequence>
<gene>
    <name evidence="7" type="ORF">M0813_01633</name>
</gene>
<evidence type="ECO:0000256" key="5">
    <source>
        <dbReference type="SAM" id="MobiDB-lite"/>
    </source>
</evidence>
<evidence type="ECO:0000256" key="1">
    <source>
        <dbReference type="ARBA" id="ARBA00022723"/>
    </source>
</evidence>
<dbReference type="EMBL" id="JAOAOG010000054">
    <property type="protein sequence ID" value="KAJ6251862.1"/>
    <property type="molecule type" value="Genomic_DNA"/>
</dbReference>
<evidence type="ECO:0000259" key="6">
    <source>
        <dbReference type="PROSITE" id="PS50089"/>
    </source>
</evidence>
<dbReference type="Proteomes" id="UP001150062">
    <property type="component" value="Unassembled WGS sequence"/>
</dbReference>
<feature type="compositionally biased region" description="Basic residues" evidence="5">
    <location>
        <begin position="164"/>
        <end position="173"/>
    </location>
</feature>
<feature type="compositionally biased region" description="Basic and acidic residues" evidence="5">
    <location>
        <begin position="174"/>
        <end position="188"/>
    </location>
</feature>
<keyword evidence="2 4" id="KW-0863">Zinc-finger</keyword>
<feature type="compositionally biased region" description="Basic and acidic residues" evidence="5">
    <location>
        <begin position="216"/>
        <end position="271"/>
    </location>
</feature>
<dbReference type="PROSITE" id="PS50089">
    <property type="entry name" value="ZF_RING_2"/>
    <property type="match status" value="1"/>
</dbReference>